<dbReference type="AlphaFoldDB" id="A0AAD8NAS0"/>
<gene>
    <name evidence="2" type="ORF">POM88_002704</name>
</gene>
<dbReference type="Gene3D" id="1.20.1280.50">
    <property type="match status" value="1"/>
</dbReference>
<evidence type="ECO:0000313" key="3">
    <source>
        <dbReference type="Proteomes" id="UP001237642"/>
    </source>
</evidence>
<evidence type="ECO:0000259" key="1">
    <source>
        <dbReference type="Pfam" id="PF00646"/>
    </source>
</evidence>
<dbReference type="InterPro" id="IPR001810">
    <property type="entry name" value="F-box_dom"/>
</dbReference>
<proteinExistence type="predicted"/>
<reference evidence="2" key="1">
    <citation type="submission" date="2023-02" db="EMBL/GenBank/DDBJ databases">
        <title>Genome of toxic invasive species Heracleum sosnowskyi carries increased number of genes despite the absence of recent whole-genome duplications.</title>
        <authorList>
            <person name="Schelkunov M."/>
            <person name="Shtratnikova V."/>
            <person name="Makarenko M."/>
            <person name="Klepikova A."/>
            <person name="Omelchenko D."/>
            <person name="Novikova G."/>
            <person name="Obukhova E."/>
            <person name="Bogdanov V."/>
            <person name="Penin A."/>
            <person name="Logacheva M."/>
        </authorList>
    </citation>
    <scope>NUCLEOTIDE SEQUENCE</scope>
    <source>
        <strain evidence="2">Hsosn_3</strain>
        <tissue evidence="2">Leaf</tissue>
    </source>
</reference>
<organism evidence="2 3">
    <name type="scientific">Heracleum sosnowskyi</name>
    <dbReference type="NCBI Taxonomy" id="360622"/>
    <lineage>
        <taxon>Eukaryota</taxon>
        <taxon>Viridiplantae</taxon>
        <taxon>Streptophyta</taxon>
        <taxon>Embryophyta</taxon>
        <taxon>Tracheophyta</taxon>
        <taxon>Spermatophyta</taxon>
        <taxon>Magnoliopsida</taxon>
        <taxon>eudicotyledons</taxon>
        <taxon>Gunneridae</taxon>
        <taxon>Pentapetalae</taxon>
        <taxon>asterids</taxon>
        <taxon>campanulids</taxon>
        <taxon>Apiales</taxon>
        <taxon>Apiaceae</taxon>
        <taxon>Apioideae</taxon>
        <taxon>apioid superclade</taxon>
        <taxon>Tordylieae</taxon>
        <taxon>Tordyliinae</taxon>
        <taxon>Heracleum</taxon>
    </lineage>
</organism>
<evidence type="ECO:0000313" key="2">
    <source>
        <dbReference type="EMBL" id="KAK1403099.1"/>
    </source>
</evidence>
<dbReference type="Pfam" id="PF00646">
    <property type="entry name" value="F-box"/>
    <property type="match status" value="1"/>
</dbReference>
<feature type="domain" description="F-box" evidence="1">
    <location>
        <begin position="56"/>
        <end position="83"/>
    </location>
</feature>
<comment type="caution">
    <text evidence="2">The sequence shown here is derived from an EMBL/GenBank/DDBJ whole genome shotgun (WGS) entry which is preliminary data.</text>
</comment>
<dbReference type="SUPFAM" id="SSF81383">
    <property type="entry name" value="F-box domain"/>
    <property type="match status" value="1"/>
</dbReference>
<dbReference type="Proteomes" id="UP001237642">
    <property type="component" value="Unassembled WGS sequence"/>
</dbReference>
<protein>
    <recommendedName>
        <fullName evidence="1">F-box domain-containing protein</fullName>
    </recommendedName>
</protein>
<dbReference type="EMBL" id="JAUIZM010000001">
    <property type="protein sequence ID" value="KAK1403099.1"/>
    <property type="molecule type" value="Genomic_DNA"/>
</dbReference>
<reference evidence="2" key="2">
    <citation type="submission" date="2023-05" db="EMBL/GenBank/DDBJ databases">
        <authorList>
            <person name="Schelkunov M.I."/>
        </authorList>
    </citation>
    <scope>NUCLEOTIDE SEQUENCE</scope>
    <source>
        <strain evidence="2">Hsosn_3</strain>
        <tissue evidence="2">Leaf</tissue>
    </source>
</reference>
<sequence>MNGGKVFGLLTLSIPLFVIVGRYYYSSSSKNKQQQQEEEEEEEEEVKVRSWAELEWDLLGEIVSRLFVTDQARFRVVCKNWLAAAHPIINANATKPSLPWQGCNYPDLCSEFQIFDPLSSSPNHLASRHIIDWSQLDNRQNDKIVILTYQNGDKQWTSRQFDVHPEFKPGDFLPHILGGILYIHSPHGQVASYNILNGQFNFDRLLPDDVVVQSSSLMTIQSFVLNGELMIIGFNRYVKKLATLPGQQFVRRYDRLSKVWIPVTTLSDYALFFNYKFADVSLINTEDRTCNGVLPNKIYRFFNGGCLVYSLEDGKLVEFKSINSNLLEDGGDDLPEYKYNYATPDTYSSFWLEAPRVRSSSDYQGTNPAL</sequence>
<accession>A0AAD8NAS0</accession>
<name>A0AAD8NAS0_9APIA</name>
<keyword evidence="3" id="KW-1185">Reference proteome</keyword>
<dbReference type="InterPro" id="IPR036047">
    <property type="entry name" value="F-box-like_dom_sf"/>
</dbReference>